<organism evidence="1 2">
    <name type="scientific">Sphingomonas gei</name>
    <dbReference type="NCBI Taxonomy" id="1395960"/>
    <lineage>
        <taxon>Bacteria</taxon>
        <taxon>Pseudomonadati</taxon>
        <taxon>Pseudomonadota</taxon>
        <taxon>Alphaproteobacteria</taxon>
        <taxon>Sphingomonadales</taxon>
        <taxon>Sphingomonadaceae</taxon>
        <taxon>Sphingomonas</taxon>
    </lineage>
</organism>
<keyword evidence="2" id="KW-1185">Reference proteome</keyword>
<dbReference type="Gene3D" id="3.40.50.1820">
    <property type="entry name" value="alpha/beta hydrolase"/>
    <property type="match status" value="1"/>
</dbReference>
<dbReference type="EMBL" id="SRXT01000003">
    <property type="protein sequence ID" value="TGX53937.1"/>
    <property type="molecule type" value="Genomic_DNA"/>
</dbReference>
<dbReference type="OrthoDB" id="7469780at2"/>
<dbReference type="GO" id="GO:0016787">
    <property type="term" value="F:hydrolase activity"/>
    <property type="evidence" value="ECO:0007669"/>
    <property type="project" value="InterPro"/>
</dbReference>
<evidence type="ECO:0000313" key="2">
    <source>
        <dbReference type="Proteomes" id="UP000306147"/>
    </source>
</evidence>
<dbReference type="AlphaFoldDB" id="A0A4S1XDX3"/>
<dbReference type="Pfam" id="PF06821">
    <property type="entry name" value="Ser_hydrolase"/>
    <property type="match status" value="1"/>
</dbReference>
<comment type="caution">
    <text evidence="1">The sequence shown here is derived from an EMBL/GenBank/DDBJ whole genome shotgun (WGS) entry which is preliminary data.</text>
</comment>
<evidence type="ECO:0008006" key="3">
    <source>
        <dbReference type="Google" id="ProtNLM"/>
    </source>
</evidence>
<dbReference type="InterPro" id="IPR029058">
    <property type="entry name" value="AB_hydrolase_fold"/>
</dbReference>
<gene>
    <name evidence="1" type="ORF">E5A73_07315</name>
</gene>
<accession>A0A4S1XDX3</accession>
<dbReference type="InterPro" id="IPR010662">
    <property type="entry name" value="RBBP9/YdeN"/>
</dbReference>
<sequence length="202" mass="21580">MKEYAVATALTLPANLSLVEISAAASAPWRDLFAAPAQEHVPYRAGTLSERNLLGARLDSAVTRAEGAVLLVAEGAGCFATAWWARLSPATYVSRVAGALFFDPIEDEGESVENLLDTFASPRTHLPFPSIVLGRDDKRSLVASRVRALADGWGSGVIAGSRSDSAGPLKRTRGIIERFTAGVVAREVRTHRALVRRVRAVS</sequence>
<reference evidence="1 2" key="1">
    <citation type="submission" date="2019-04" db="EMBL/GenBank/DDBJ databases">
        <title>Sphingomonas psychrotolerans sp. nov., isolated from soil in the Tianshan Mountains, Xinjiang, China.</title>
        <authorList>
            <person name="Luo Y."/>
            <person name="Sheng H."/>
        </authorList>
    </citation>
    <scope>NUCLEOTIDE SEQUENCE [LARGE SCALE GENOMIC DNA]</scope>
    <source>
        <strain evidence="1 2">ZFGT-11</strain>
    </source>
</reference>
<proteinExistence type="predicted"/>
<dbReference type="Proteomes" id="UP000306147">
    <property type="component" value="Unassembled WGS sequence"/>
</dbReference>
<evidence type="ECO:0000313" key="1">
    <source>
        <dbReference type="EMBL" id="TGX53937.1"/>
    </source>
</evidence>
<name>A0A4S1XDX3_9SPHN</name>
<protein>
    <recommendedName>
        <fullName evidence="3">Alpha/beta hydrolase</fullName>
    </recommendedName>
</protein>